<dbReference type="EMBL" id="JAMSLR010000007">
    <property type="protein sequence ID" value="MCM8749651.1"/>
    <property type="molecule type" value="Genomic_DNA"/>
</dbReference>
<evidence type="ECO:0000256" key="4">
    <source>
        <dbReference type="ARBA" id="ARBA00022989"/>
    </source>
</evidence>
<evidence type="ECO:0000256" key="5">
    <source>
        <dbReference type="ARBA" id="ARBA00023136"/>
    </source>
</evidence>
<dbReference type="Pfam" id="PF04024">
    <property type="entry name" value="PspC"/>
    <property type="match status" value="1"/>
</dbReference>
<dbReference type="AlphaFoldDB" id="A0AA41WBD1"/>
<comment type="subcellular location">
    <subcellularLocation>
        <location evidence="1">Cell membrane</location>
        <topology evidence="1">Single-pass membrane protein</topology>
    </subcellularLocation>
</comment>
<dbReference type="GO" id="GO:0005886">
    <property type="term" value="C:plasma membrane"/>
    <property type="evidence" value="ECO:0007669"/>
    <property type="project" value="UniProtKB-SubCell"/>
</dbReference>
<keyword evidence="9" id="KW-1185">Reference proteome</keyword>
<dbReference type="InterPro" id="IPR007168">
    <property type="entry name" value="Phageshock_PspC_N"/>
</dbReference>
<dbReference type="Proteomes" id="UP001165306">
    <property type="component" value="Unassembled WGS sequence"/>
</dbReference>
<evidence type="ECO:0000256" key="6">
    <source>
        <dbReference type="SAM" id="Phobius"/>
    </source>
</evidence>
<proteinExistence type="predicted"/>
<name>A0AA41WBD1_9BACT</name>
<protein>
    <submittedName>
        <fullName evidence="8">PspC domain-containing protein</fullName>
    </submittedName>
</protein>
<reference evidence="8" key="1">
    <citation type="submission" date="2022-06" db="EMBL/GenBank/DDBJ databases">
        <title>CFH 74404 Thermomicrobiaceae sp.</title>
        <authorList>
            <person name="Ming H."/>
            <person name="Li W.-J."/>
            <person name="Zhao Z."/>
        </authorList>
    </citation>
    <scope>NUCLEOTIDE SEQUENCE</scope>
    <source>
        <strain evidence="8">CFH 74404</strain>
    </source>
</reference>
<keyword evidence="5 6" id="KW-0472">Membrane</keyword>
<keyword evidence="4 6" id="KW-1133">Transmembrane helix</keyword>
<dbReference type="PANTHER" id="PTHR33885:SF3">
    <property type="entry name" value="PHAGE SHOCK PROTEIN C"/>
    <property type="match status" value="1"/>
</dbReference>
<evidence type="ECO:0000256" key="1">
    <source>
        <dbReference type="ARBA" id="ARBA00004162"/>
    </source>
</evidence>
<gene>
    <name evidence="8" type="ORF">NET02_10865</name>
</gene>
<keyword evidence="2" id="KW-1003">Cell membrane</keyword>
<dbReference type="PANTHER" id="PTHR33885">
    <property type="entry name" value="PHAGE SHOCK PROTEIN C"/>
    <property type="match status" value="1"/>
</dbReference>
<comment type="caution">
    <text evidence="8">The sequence shown here is derived from an EMBL/GenBank/DDBJ whole genome shotgun (WGS) entry which is preliminary data.</text>
</comment>
<sequence>MATQRGLYRSRRHRIIAGVAGGLAERFGVPVWLVRFIWILLFIPGGLPGVVPYVILWIIIPLEPEE</sequence>
<organism evidence="8 9">
    <name type="scientific">Thermalbibacter longus</name>
    <dbReference type="NCBI Taxonomy" id="2951981"/>
    <lineage>
        <taxon>Bacteria</taxon>
        <taxon>Pseudomonadati</taxon>
        <taxon>Thermomicrobiota</taxon>
        <taxon>Thermomicrobia</taxon>
        <taxon>Thermomicrobiales</taxon>
        <taxon>Thermomicrobiaceae</taxon>
        <taxon>Thermalbibacter</taxon>
    </lineage>
</organism>
<dbReference type="InterPro" id="IPR052027">
    <property type="entry name" value="PspC"/>
</dbReference>
<evidence type="ECO:0000313" key="9">
    <source>
        <dbReference type="Proteomes" id="UP001165306"/>
    </source>
</evidence>
<evidence type="ECO:0000256" key="2">
    <source>
        <dbReference type="ARBA" id="ARBA00022475"/>
    </source>
</evidence>
<accession>A0AA41WBD1</accession>
<feature type="domain" description="Phage shock protein PspC N-terminal" evidence="7">
    <location>
        <begin position="6"/>
        <end position="63"/>
    </location>
</feature>
<feature type="transmembrane region" description="Helical" evidence="6">
    <location>
        <begin position="36"/>
        <end position="60"/>
    </location>
</feature>
<evidence type="ECO:0000259" key="7">
    <source>
        <dbReference type="Pfam" id="PF04024"/>
    </source>
</evidence>
<dbReference type="RefSeq" id="WP_284057435.1">
    <property type="nucleotide sequence ID" value="NZ_JAMSLR010000007.1"/>
</dbReference>
<evidence type="ECO:0000256" key="3">
    <source>
        <dbReference type="ARBA" id="ARBA00022692"/>
    </source>
</evidence>
<evidence type="ECO:0000313" key="8">
    <source>
        <dbReference type="EMBL" id="MCM8749651.1"/>
    </source>
</evidence>
<keyword evidence="3 6" id="KW-0812">Transmembrane</keyword>